<dbReference type="Pfam" id="PF11625">
    <property type="entry name" value="DUF3253"/>
    <property type="match status" value="1"/>
</dbReference>
<proteinExistence type="predicted"/>
<dbReference type="EMBL" id="CXSU01000012">
    <property type="protein sequence ID" value="CTQ49859.1"/>
    <property type="molecule type" value="Genomic_DNA"/>
</dbReference>
<dbReference type="InterPro" id="IPR021660">
    <property type="entry name" value="DUF3253"/>
</dbReference>
<name>A0A0M6YJ89_9RHOB</name>
<keyword evidence="2" id="KW-1185">Reference proteome</keyword>
<dbReference type="Gene3D" id="1.10.10.10">
    <property type="entry name" value="Winged helix-like DNA-binding domain superfamily/Winged helix DNA-binding domain"/>
    <property type="match status" value="1"/>
</dbReference>
<evidence type="ECO:0000313" key="1">
    <source>
        <dbReference type="EMBL" id="CTQ49859.1"/>
    </source>
</evidence>
<dbReference type="AlphaFoldDB" id="A0A0M6YJ89"/>
<dbReference type="SUPFAM" id="SSF46785">
    <property type="entry name" value="Winged helix' DNA-binding domain"/>
    <property type="match status" value="1"/>
</dbReference>
<dbReference type="Proteomes" id="UP000049222">
    <property type="component" value="Unassembled WGS sequence"/>
</dbReference>
<evidence type="ECO:0000313" key="2">
    <source>
        <dbReference type="Proteomes" id="UP000049222"/>
    </source>
</evidence>
<gene>
    <name evidence="1" type="ORF">JDO7802_01876</name>
</gene>
<sequence length="93" mass="9926">MACALFDTTVRSPGIAMMSDTKIAAEMLAQVTARAPATICPSEVARALSDDWRVLMPRVRAVAKDLTEVEATQGGAKVDPVTARGTIRLRLIV</sequence>
<reference evidence="1 2" key="1">
    <citation type="submission" date="2015-07" db="EMBL/GenBank/DDBJ databases">
        <authorList>
            <person name="Noorani M."/>
        </authorList>
    </citation>
    <scope>NUCLEOTIDE SEQUENCE [LARGE SCALE GENOMIC DNA]</scope>
    <source>
        <strain evidence="1 2">CECT 7802</strain>
    </source>
</reference>
<evidence type="ECO:0008006" key="3">
    <source>
        <dbReference type="Google" id="ProtNLM"/>
    </source>
</evidence>
<protein>
    <recommendedName>
        <fullName evidence="3">DUF3253 domain-containing protein</fullName>
    </recommendedName>
</protein>
<accession>A0A0M6YJ89</accession>
<dbReference type="STRING" id="420998.JDO7802_01876"/>
<dbReference type="InterPro" id="IPR036388">
    <property type="entry name" value="WH-like_DNA-bd_sf"/>
</dbReference>
<organism evidence="1 2">
    <name type="scientific">Jannaschia donghaensis</name>
    <dbReference type="NCBI Taxonomy" id="420998"/>
    <lineage>
        <taxon>Bacteria</taxon>
        <taxon>Pseudomonadati</taxon>
        <taxon>Pseudomonadota</taxon>
        <taxon>Alphaproteobacteria</taxon>
        <taxon>Rhodobacterales</taxon>
        <taxon>Roseobacteraceae</taxon>
        <taxon>Jannaschia</taxon>
    </lineage>
</organism>
<dbReference type="InterPro" id="IPR036390">
    <property type="entry name" value="WH_DNA-bd_sf"/>
</dbReference>